<dbReference type="InterPro" id="IPR003497">
    <property type="entry name" value="BRO_N_domain"/>
</dbReference>
<name>A0ABV5TQ31_9ACTN</name>
<protein>
    <submittedName>
        <fullName evidence="2">Phage antirepressor KilAC domain-containing protein</fullName>
    </submittedName>
</protein>
<keyword evidence="3" id="KW-1185">Reference proteome</keyword>
<reference evidence="2 3" key="1">
    <citation type="submission" date="2024-09" db="EMBL/GenBank/DDBJ databases">
        <authorList>
            <person name="Sun Q."/>
            <person name="Mori K."/>
        </authorList>
    </citation>
    <scope>NUCLEOTIDE SEQUENCE [LARGE SCALE GENOMIC DNA]</scope>
    <source>
        <strain evidence="2 3">JCM 3028</strain>
    </source>
</reference>
<evidence type="ECO:0000259" key="1">
    <source>
        <dbReference type="PROSITE" id="PS51750"/>
    </source>
</evidence>
<comment type="caution">
    <text evidence="2">The sequence shown here is derived from an EMBL/GenBank/DDBJ whole genome shotgun (WGS) entry which is preliminary data.</text>
</comment>
<dbReference type="InterPro" id="IPR005039">
    <property type="entry name" value="Ant_C"/>
</dbReference>
<dbReference type="Proteomes" id="UP001589610">
    <property type="component" value="Unassembled WGS sequence"/>
</dbReference>
<gene>
    <name evidence="2" type="ORF">ACFFRH_37665</name>
</gene>
<feature type="domain" description="Bro-N" evidence="1">
    <location>
        <begin position="28"/>
        <end position="142"/>
    </location>
</feature>
<dbReference type="PROSITE" id="PS51750">
    <property type="entry name" value="BRO_N"/>
    <property type="match status" value="1"/>
</dbReference>
<dbReference type="Pfam" id="PF02498">
    <property type="entry name" value="Bro-N"/>
    <property type="match status" value="1"/>
</dbReference>
<evidence type="ECO:0000313" key="3">
    <source>
        <dbReference type="Proteomes" id="UP001589610"/>
    </source>
</evidence>
<dbReference type="EMBL" id="JBHMBS010000031">
    <property type="protein sequence ID" value="MFB9681239.1"/>
    <property type="molecule type" value="Genomic_DNA"/>
</dbReference>
<sequence>MDNGTSFGPEGDNRGSDLEFQFFDGPPLWDVAHFDGHPVLTATVNGTTYVESVGLCGVLLHSNPRKAVADWTTPAQRITLNVREAGSVLPGYGTSRAGGNPNRTFLTREGANRLLMKSKAPGANRVHEWLADDVMPSIDDKGSYTAPGKVAAPGAFIPDLTNMDPTVLALIAQLGQAVTAASQDALEQRKRNAELEPAAALAETYAGAGGVVTVRTFARNVQQWAQPRGIKVLQDQVFDFLGYIGMIIRANTSEKGQATAHALKVGWCENNTKDYETKTRGMLLTTYARLTQKGVDHAWKRVYAALGEHGTLDLAVINPPRPRRSIE</sequence>
<dbReference type="RefSeq" id="WP_344747685.1">
    <property type="nucleotide sequence ID" value="NZ_BAAAWW010000136.1"/>
</dbReference>
<evidence type="ECO:0000313" key="2">
    <source>
        <dbReference type="EMBL" id="MFB9681239.1"/>
    </source>
</evidence>
<accession>A0ABV5TQ31</accession>
<proteinExistence type="predicted"/>
<dbReference type="SMART" id="SM01040">
    <property type="entry name" value="Bro-N"/>
    <property type="match status" value="1"/>
</dbReference>
<dbReference type="Pfam" id="PF03374">
    <property type="entry name" value="ANT"/>
    <property type="match status" value="1"/>
</dbReference>
<organism evidence="2 3">
    <name type="scientific">Streptosporangium vulgare</name>
    <dbReference type="NCBI Taxonomy" id="46190"/>
    <lineage>
        <taxon>Bacteria</taxon>
        <taxon>Bacillati</taxon>
        <taxon>Actinomycetota</taxon>
        <taxon>Actinomycetes</taxon>
        <taxon>Streptosporangiales</taxon>
        <taxon>Streptosporangiaceae</taxon>
        <taxon>Streptosporangium</taxon>
    </lineage>
</organism>